<dbReference type="InterPro" id="IPR002716">
    <property type="entry name" value="PIN_dom"/>
</dbReference>
<dbReference type="SUPFAM" id="SSF88723">
    <property type="entry name" value="PIN domain-like"/>
    <property type="match status" value="1"/>
</dbReference>
<evidence type="ECO:0000256" key="5">
    <source>
        <dbReference type="ARBA" id="ARBA00022801"/>
    </source>
</evidence>
<dbReference type="GO" id="GO:0004540">
    <property type="term" value="F:RNA nuclease activity"/>
    <property type="evidence" value="ECO:0007669"/>
    <property type="project" value="InterPro"/>
</dbReference>
<proteinExistence type="inferred from homology"/>
<dbReference type="GO" id="GO:0090729">
    <property type="term" value="F:toxin activity"/>
    <property type="evidence" value="ECO:0007669"/>
    <property type="project" value="UniProtKB-KW"/>
</dbReference>
<evidence type="ECO:0000256" key="4">
    <source>
        <dbReference type="ARBA" id="ARBA00022723"/>
    </source>
</evidence>
<dbReference type="InterPro" id="IPR022907">
    <property type="entry name" value="VapC_family"/>
</dbReference>
<gene>
    <name evidence="8" type="primary">vapC</name>
    <name evidence="10" type="ORF">SAMN06295964_2350</name>
</gene>
<dbReference type="GO" id="GO:0016787">
    <property type="term" value="F:hydrolase activity"/>
    <property type="evidence" value="ECO:0007669"/>
    <property type="project" value="UniProtKB-KW"/>
</dbReference>
<evidence type="ECO:0000256" key="8">
    <source>
        <dbReference type="HAMAP-Rule" id="MF_00265"/>
    </source>
</evidence>
<dbReference type="AlphaFoldDB" id="A0A1T4Z4A3"/>
<reference evidence="11" key="1">
    <citation type="submission" date="2017-02" db="EMBL/GenBank/DDBJ databases">
        <authorList>
            <person name="Varghese N."/>
            <person name="Submissions S."/>
        </authorList>
    </citation>
    <scope>NUCLEOTIDE SEQUENCE [LARGE SCALE GENOMIC DNA]</scope>
    <source>
        <strain evidence="11">9H-4</strain>
    </source>
</reference>
<dbReference type="STRING" id="1736691.SAMN06295964_2350"/>
<feature type="domain" description="PIN" evidence="9">
    <location>
        <begin position="1"/>
        <end position="125"/>
    </location>
</feature>
<sequence>MIVDTSAVVAVIKREPGWEAIDRSLASAAAPRMSAGTYLELGFVVDQAGDPALSRQLDALLRDWGVAIEPVTAGHAKAAREAYRDFGRGSGHRARLNFGDCFAYALASGTGEPLLFVGDDFAATDLPSALNRG</sequence>
<dbReference type="HAMAP" id="MF_00265">
    <property type="entry name" value="VapC_Nob1"/>
    <property type="match status" value="1"/>
</dbReference>
<evidence type="ECO:0000313" key="10">
    <source>
        <dbReference type="EMBL" id="SKB08829.1"/>
    </source>
</evidence>
<dbReference type="Proteomes" id="UP000191040">
    <property type="component" value="Chromosome I"/>
</dbReference>
<evidence type="ECO:0000256" key="7">
    <source>
        <dbReference type="ARBA" id="ARBA00038093"/>
    </source>
</evidence>
<comment type="similarity">
    <text evidence="7 8">Belongs to the PINc/VapC protein family.</text>
</comment>
<keyword evidence="8" id="KW-0800">Toxin</keyword>
<evidence type="ECO:0000256" key="2">
    <source>
        <dbReference type="ARBA" id="ARBA00022649"/>
    </source>
</evidence>
<dbReference type="EMBL" id="LT796768">
    <property type="protein sequence ID" value="SKB08829.1"/>
    <property type="molecule type" value="Genomic_DNA"/>
</dbReference>
<keyword evidence="11" id="KW-1185">Reference proteome</keyword>
<keyword evidence="5 8" id="KW-0378">Hydrolase</keyword>
<dbReference type="InterPro" id="IPR029060">
    <property type="entry name" value="PIN-like_dom_sf"/>
</dbReference>
<keyword evidence="4 8" id="KW-0479">Metal-binding</keyword>
<dbReference type="PANTHER" id="PTHR33653:SF1">
    <property type="entry name" value="RIBONUCLEASE VAPC2"/>
    <property type="match status" value="1"/>
</dbReference>
<evidence type="ECO:0000259" key="9">
    <source>
        <dbReference type="Pfam" id="PF01850"/>
    </source>
</evidence>
<keyword evidence="6 8" id="KW-0460">Magnesium</keyword>
<dbReference type="RefSeq" id="WP_078700331.1">
    <property type="nucleotide sequence ID" value="NZ_LT796768.1"/>
</dbReference>
<dbReference type="PANTHER" id="PTHR33653">
    <property type="entry name" value="RIBONUCLEASE VAPC2"/>
    <property type="match status" value="1"/>
</dbReference>
<evidence type="ECO:0000256" key="3">
    <source>
        <dbReference type="ARBA" id="ARBA00022722"/>
    </source>
</evidence>
<feature type="binding site" evidence="8">
    <location>
        <position position="100"/>
    </location>
    <ligand>
        <name>Mg(2+)</name>
        <dbReference type="ChEBI" id="CHEBI:18420"/>
    </ligand>
</feature>
<dbReference type="EC" id="3.1.-.-" evidence="8"/>
<organism evidence="10 11">
    <name type="scientific">Aeromicrobium choanae</name>
    <dbReference type="NCBI Taxonomy" id="1736691"/>
    <lineage>
        <taxon>Bacteria</taxon>
        <taxon>Bacillati</taxon>
        <taxon>Actinomycetota</taxon>
        <taxon>Actinomycetes</taxon>
        <taxon>Propionibacteriales</taxon>
        <taxon>Nocardioidaceae</taxon>
        <taxon>Aeromicrobium</taxon>
    </lineage>
</organism>
<evidence type="ECO:0000256" key="1">
    <source>
        <dbReference type="ARBA" id="ARBA00001946"/>
    </source>
</evidence>
<keyword evidence="3 8" id="KW-0540">Nuclease</keyword>
<comment type="function">
    <text evidence="8">Toxic component of a toxin-antitoxin (TA) system. An RNase.</text>
</comment>
<accession>A0A1T4Z4A3</accession>
<dbReference type="OrthoDB" id="32625at2"/>
<name>A0A1T4Z4A3_9ACTN</name>
<dbReference type="GO" id="GO:0000287">
    <property type="term" value="F:magnesium ion binding"/>
    <property type="evidence" value="ECO:0007669"/>
    <property type="project" value="UniProtKB-UniRule"/>
</dbReference>
<dbReference type="CDD" id="cd09871">
    <property type="entry name" value="PIN_MtVapC28-VapC30-like"/>
    <property type="match status" value="1"/>
</dbReference>
<evidence type="ECO:0000313" key="11">
    <source>
        <dbReference type="Proteomes" id="UP000191040"/>
    </source>
</evidence>
<dbReference type="Gene3D" id="3.40.50.1010">
    <property type="entry name" value="5'-nuclease"/>
    <property type="match status" value="1"/>
</dbReference>
<feature type="binding site" evidence="8">
    <location>
        <position position="4"/>
    </location>
    <ligand>
        <name>Mg(2+)</name>
        <dbReference type="ChEBI" id="CHEBI:18420"/>
    </ligand>
</feature>
<evidence type="ECO:0000256" key="6">
    <source>
        <dbReference type="ARBA" id="ARBA00022842"/>
    </source>
</evidence>
<protein>
    <recommendedName>
        <fullName evidence="8">Ribonuclease VapC</fullName>
        <shortName evidence="8">RNase VapC</shortName>
        <ecNumber evidence="8">3.1.-.-</ecNumber>
    </recommendedName>
    <alternativeName>
        <fullName evidence="8">Toxin VapC</fullName>
    </alternativeName>
</protein>
<comment type="cofactor">
    <cofactor evidence="1 8">
        <name>Mg(2+)</name>
        <dbReference type="ChEBI" id="CHEBI:18420"/>
    </cofactor>
</comment>
<keyword evidence="2 8" id="KW-1277">Toxin-antitoxin system</keyword>
<dbReference type="Pfam" id="PF01850">
    <property type="entry name" value="PIN"/>
    <property type="match status" value="1"/>
</dbReference>
<dbReference type="InterPro" id="IPR050556">
    <property type="entry name" value="Type_II_TA_system_RNase"/>
</dbReference>